<feature type="domain" description="GGDEF" evidence="3">
    <location>
        <begin position="282"/>
        <end position="419"/>
    </location>
</feature>
<dbReference type="PROSITE" id="PS50883">
    <property type="entry name" value="EAL"/>
    <property type="match status" value="1"/>
</dbReference>
<organism evidence="4 5">
    <name type="scientific">Arcobacter caeni</name>
    <dbReference type="NCBI Taxonomy" id="1912877"/>
    <lineage>
        <taxon>Bacteria</taxon>
        <taxon>Pseudomonadati</taxon>
        <taxon>Campylobacterota</taxon>
        <taxon>Epsilonproteobacteria</taxon>
        <taxon>Campylobacterales</taxon>
        <taxon>Arcobacteraceae</taxon>
        <taxon>Arcobacter</taxon>
    </lineage>
</organism>
<dbReference type="InterPro" id="IPR052155">
    <property type="entry name" value="Biofilm_reg_signaling"/>
</dbReference>
<keyword evidence="5" id="KW-1185">Reference proteome</keyword>
<dbReference type="Gene3D" id="3.20.20.450">
    <property type="entry name" value="EAL domain"/>
    <property type="match status" value="1"/>
</dbReference>
<dbReference type="InterPro" id="IPR000160">
    <property type="entry name" value="GGDEF_dom"/>
</dbReference>
<dbReference type="SMART" id="SM00091">
    <property type="entry name" value="PAS"/>
    <property type="match status" value="2"/>
</dbReference>
<dbReference type="InterPro" id="IPR043128">
    <property type="entry name" value="Rev_trsase/Diguanyl_cyclase"/>
</dbReference>
<dbReference type="PANTHER" id="PTHR44757">
    <property type="entry name" value="DIGUANYLATE CYCLASE DGCP"/>
    <property type="match status" value="1"/>
</dbReference>
<dbReference type="CDD" id="cd01949">
    <property type="entry name" value="GGDEF"/>
    <property type="match status" value="1"/>
</dbReference>
<dbReference type="Pfam" id="PF13426">
    <property type="entry name" value="PAS_9"/>
    <property type="match status" value="1"/>
</dbReference>
<dbReference type="Gene3D" id="3.30.450.20">
    <property type="entry name" value="PAS domain"/>
    <property type="match status" value="1"/>
</dbReference>
<name>A0A363CWU2_9BACT</name>
<dbReference type="NCBIfam" id="TIGR00229">
    <property type="entry name" value="sensory_box"/>
    <property type="match status" value="1"/>
</dbReference>
<dbReference type="RefSeq" id="WP_108560718.1">
    <property type="nucleotide sequence ID" value="NZ_MUXE01000019.1"/>
</dbReference>
<dbReference type="InterPro" id="IPR000014">
    <property type="entry name" value="PAS"/>
</dbReference>
<dbReference type="InterPro" id="IPR035919">
    <property type="entry name" value="EAL_sf"/>
</dbReference>
<dbReference type="SMART" id="SM00052">
    <property type="entry name" value="EAL"/>
    <property type="match status" value="1"/>
</dbReference>
<dbReference type="OrthoDB" id="5372181at2"/>
<evidence type="ECO:0000259" key="3">
    <source>
        <dbReference type="PROSITE" id="PS50887"/>
    </source>
</evidence>
<feature type="domain" description="PAS" evidence="1">
    <location>
        <begin position="131"/>
        <end position="186"/>
    </location>
</feature>
<sequence>MLREIQTIVENSGTLIYIIDLSTHKILYANKKCKEEFGDILSKTCYKVLQKGLEVPCSFCPLNQNELPANLLPFGTLYNWEHKNTINGKSYMFVSHISQWTDGRKVNIQFGIDISEQKRLEAQILKEKDEFIETFKTIIDSTLEGIIIYDENKKCIQVNKVATKLLGFSEEEMFNKDALYFISHESIDLVNQVIKKDNQEAYEALMKRKDGSTFPAILRGKDIKVLDKKIRVSAILDISEIKEREKDILRLAQYDQLTSLPNRLMLREIFSFMSKRVKRENHYGALLFIDLDYFKVINDIKGHPIGDEVLIETAKRLKDLLRETDFVARLGGDEFVILIDTKTNDKDLVIKDINIISNKILKEIKKPYLILEHELRLTASIGIILFRKNTNLDELMKYADTAMYSSKEKGRDRFSYFDPKLQQIIEEKAQMVEELRKAIERKELVLHYQKQILTKNNKSSVIGVEALIRWNSQKGLIPPNSFIPIAEESGLIIPIGKWILIEAINQIKLWENNKEKRDWRVSVNISPKQFERDNFVDLLDLLIKEYNINPNKLRLELTENLLIKNVEETLKKIKKLFELGVTLSIDDFGTGYSSLAYLKQLPIHELKIDQSFIRDILIDSNDFSIVETILSIGKKFNLEVIAEGVETKEQHEMLVSMGCSYFQGYLFGKPNKPDSL</sequence>
<dbReference type="InterPro" id="IPR029787">
    <property type="entry name" value="Nucleotide_cyclase"/>
</dbReference>
<dbReference type="SUPFAM" id="SSF141868">
    <property type="entry name" value="EAL domain-like"/>
    <property type="match status" value="1"/>
</dbReference>
<dbReference type="InterPro" id="IPR035965">
    <property type="entry name" value="PAS-like_dom_sf"/>
</dbReference>
<dbReference type="PANTHER" id="PTHR44757:SF2">
    <property type="entry name" value="BIOFILM ARCHITECTURE MAINTENANCE PROTEIN MBAA"/>
    <property type="match status" value="1"/>
</dbReference>
<evidence type="ECO:0000313" key="5">
    <source>
        <dbReference type="Proteomes" id="UP000251135"/>
    </source>
</evidence>
<dbReference type="Pfam" id="PF00563">
    <property type="entry name" value="EAL"/>
    <property type="match status" value="1"/>
</dbReference>
<dbReference type="Proteomes" id="UP000251135">
    <property type="component" value="Unassembled WGS sequence"/>
</dbReference>
<evidence type="ECO:0000259" key="1">
    <source>
        <dbReference type="PROSITE" id="PS50112"/>
    </source>
</evidence>
<feature type="domain" description="EAL" evidence="2">
    <location>
        <begin position="428"/>
        <end position="676"/>
    </location>
</feature>
<accession>A0A363CWU2</accession>
<dbReference type="SUPFAM" id="SSF55073">
    <property type="entry name" value="Nucleotide cyclase"/>
    <property type="match status" value="1"/>
</dbReference>
<dbReference type="PROSITE" id="PS50887">
    <property type="entry name" value="GGDEF"/>
    <property type="match status" value="1"/>
</dbReference>
<dbReference type="SUPFAM" id="SSF55785">
    <property type="entry name" value="PYP-like sensor domain (PAS domain)"/>
    <property type="match status" value="1"/>
</dbReference>
<dbReference type="AlphaFoldDB" id="A0A363CWU2"/>
<gene>
    <name evidence="4" type="ORF">B0174_10730</name>
</gene>
<dbReference type="Pfam" id="PF13188">
    <property type="entry name" value="PAS_8"/>
    <property type="match status" value="1"/>
</dbReference>
<proteinExistence type="predicted"/>
<dbReference type="SMART" id="SM00267">
    <property type="entry name" value="GGDEF"/>
    <property type="match status" value="1"/>
</dbReference>
<dbReference type="Gene3D" id="3.30.70.270">
    <property type="match status" value="1"/>
</dbReference>
<reference evidence="4 5" key="1">
    <citation type="submission" date="2017-02" db="EMBL/GenBank/DDBJ databases">
        <title>Arcobacter caeni sp. nov, a new Arcobacter species isolated from reclaimed water.</title>
        <authorList>
            <person name="Figueras M.J."/>
            <person name="Perez-Cataluna A."/>
            <person name="Salas-Masso N."/>
        </authorList>
    </citation>
    <scope>NUCLEOTIDE SEQUENCE [LARGE SCALE GENOMIC DNA]</scope>
    <source>
        <strain evidence="4 5">RW17-10</strain>
    </source>
</reference>
<protein>
    <submittedName>
        <fullName evidence="4">Diguanylate cyclase</fullName>
    </submittedName>
</protein>
<dbReference type="CDD" id="cd00130">
    <property type="entry name" value="PAS"/>
    <property type="match status" value="1"/>
</dbReference>
<evidence type="ECO:0000313" key="4">
    <source>
        <dbReference type="EMBL" id="PUE63556.1"/>
    </source>
</evidence>
<evidence type="ECO:0000259" key="2">
    <source>
        <dbReference type="PROSITE" id="PS50883"/>
    </source>
</evidence>
<dbReference type="NCBIfam" id="TIGR00254">
    <property type="entry name" value="GGDEF"/>
    <property type="match status" value="1"/>
</dbReference>
<dbReference type="InterPro" id="IPR001633">
    <property type="entry name" value="EAL_dom"/>
</dbReference>
<comment type="caution">
    <text evidence="4">The sequence shown here is derived from an EMBL/GenBank/DDBJ whole genome shotgun (WGS) entry which is preliminary data.</text>
</comment>
<dbReference type="Pfam" id="PF00990">
    <property type="entry name" value="GGDEF"/>
    <property type="match status" value="1"/>
</dbReference>
<dbReference type="EMBL" id="MUXE01000019">
    <property type="protein sequence ID" value="PUE63556.1"/>
    <property type="molecule type" value="Genomic_DNA"/>
</dbReference>
<dbReference type="CDD" id="cd01948">
    <property type="entry name" value="EAL"/>
    <property type="match status" value="1"/>
</dbReference>
<dbReference type="PROSITE" id="PS50112">
    <property type="entry name" value="PAS"/>
    <property type="match status" value="1"/>
</dbReference>